<dbReference type="InterPro" id="IPR027417">
    <property type="entry name" value="P-loop_NTPase"/>
</dbReference>
<reference evidence="3 4" key="1">
    <citation type="journal article" date="2013" name="J. Mol. Microbiol. Biotechnol.">
        <title>Analysis of the Complete Genomes of Acholeplasma brassicae , A. palmae and A. laidlawii and Their Comparison to the Obligate Parasites from ' Candidatus Phytoplasma'.</title>
        <authorList>
            <person name="Kube M."/>
            <person name="Siewert C."/>
            <person name="Migdoll A.M."/>
            <person name="Duduk B."/>
            <person name="Holz S."/>
            <person name="Rabus R."/>
            <person name="Seemuller E."/>
            <person name="Mitrovic J."/>
            <person name="Muller I."/>
            <person name="Buttner C."/>
            <person name="Reinhardt R."/>
        </authorList>
    </citation>
    <scope>NUCLEOTIDE SEQUENCE [LARGE SCALE GENOMIC DNA]</scope>
    <source>
        <strain evidence="3 4">J233</strain>
    </source>
</reference>
<dbReference type="EMBL" id="FO681347">
    <property type="protein sequence ID" value="CCV63628.1"/>
    <property type="molecule type" value="Genomic_DNA"/>
</dbReference>
<accession>U4KJP4</accession>
<evidence type="ECO:0000313" key="3">
    <source>
        <dbReference type="EMBL" id="CCV63628.1"/>
    </source>
</evidence>
<dbReference type="InterPro" id="IPR025420">
    <property type="entry name" value="DUF4143"/>
</dbReference>
<dbReference type="OrthoDB" id="9801840at2"/>
<dbReference type="AlphaFoldDB" id="U4KJP4"/>
<keyword evidence="4" id="KW-1185">Reference proteome</keyword>
<dbReference type="STRING" id="1318466.BN85400510"/>
<evidence type="ECO:0000259" key="2">
    <source>
        <dbReference type="Pfam" id="PF13635"/>
    </source>
</evidence>
<evidence type="ECO:0000259" key="1">
    <source>
        <dbReference type="Pfam" id="PF13173"/>
    </source>
</evidence>
<dbReference type="KEGG" id="apal:BN85400510"/>
<organism evidence="3 4">
    <name type="scientific">Alteracholeplasma palmae (strain ATCC 49389 / J233)</name>
    <name type="common">Acholeplasma palmae</name>
    <dbReference type="NCBI Taxonomy" id="1318466"/>
    <lineage>
        <taxon>Bacteria</taxon>
        <taxon>Bacillati</taxon>
        <taxon>Mycoplasmatota</taxon>
        <taxon>Mollicutes</taxon>
        <taxon>Acholeplasmatales</taxon>
        <taxon>Acholeplasmataceae</taxon>
        <taxon>Acholeplasma</taxon>
    </lineage>
</organism>
<dbReference type="RefSeq" id="WP_026654020.1">
    <property type="nucleotide sequence ID" value="NC_022538.1"/>
</dbReference>
<evidence type="ECO:0000313" key="4">
    <source>
        <dbReference type="Proteomes" id="UP000032740"/>
    </source>
</evidence>
<dbReference type="Gene3D" id="3.40.50.300">
    <property type="entry name" value="P-loop containing nucleotide triphosphate hydrolases"/>
    <property type="match status" value="1"/>
</dbReference>
<dbReference type="Proteomes" id="UP000032740">
    <property type="component" value="Chromosome"/>
</dbReference>
<dbReference type="PANTHER" id="PTHR33295">
    <property type="entry name" value="ATPASE"/>
    <property type="match status" value="1"/>
</dbReference>
<dbReference type="HOGENOM" id="CLU_041527_1_1_14"/>
<protein>
    <submittedName>
        <fullName evidence="3">Predicted ATPase</fullName>
    </submittedName>
</protein>
<dbReference type="Pfam" id="PF13635">
    <property type="entry name" value="DUF4143"/>
    <property type="match status" value="1"/>
</dbReference>
<dbReference type="PANTHER" id="PTHR33295:SF20">
    <property type="entry name" value="ATPASE"/>
    <property type="match status" value="1"/>
</dbReference>
<feature type="domain" description="DUF4143" evidence="2">
    <location>
        <begin position="201"/>
        <end position="345"/>
    </location>
</feature>
<dbReference type="SUPFAM" id="SSF52540">
    <property type="entry name" value="P-loop containing nucleoside triphosphate hydrolases"/>
    <property type="match status" value="1"/>
</dbReference>
<dbReference type="Pfam" id="PF13173">
    <property type="entry name" value="AAA_14"/>
    <property type="match status" value="1"/>
</dbReference>
<sequence length="400" mass="46854">MIKRKTYIDELLKYKDKPFIKVITGMRRTGKSVLMEQFQEMLVSERKIATSQVIKINFELPDSFKIENYQDLTNYILEKTNKEYKRTYLFFDEIQRVKDWEKAVNGFHAMGIYDIYITGSNADLLSSELSTYLAGRYVEIKVKPMNFKEFIKAYQGITQNIEELFNKYIIFGGMPSIIAFNLDYSQSMNILRESFQSAFFRDVVIKNQIRNTIALDRLIYYVIQHTGKTFSALSISNYFKSEKISFSVDTVLAYLGYIKSAYLISEVKRIDAVGKKQLATSEKYYIEDHGIREAVSGNNNANIELVLETIIYNELILRGYKVYVGKVKEYEIDFVCIHEDHSKSYYQISYMMPTTETIEREFSPLELIDDSYPKYVLTLDKINFSRNGIKHINIIDFLTE</sequence>
<gene>
    <name evidence="3" type="ORF">BN85400510</name>
</gene>
<feature type="domain" description="AAA" evidence="1">
    <location>
        <begin position="20"/>
        <end position="150"/>
    </location>
</feature>
<proteinExistence type="predicted"/>
<name>U4KJP4_ALTPJ</name>
<dbReference type="InterPro" id="IPR041682">
    <property type="entry name" value="AAA_14"/>
</dbReference>